<accession>A0ABX0QHN5</accession>
<feature type="binding site" evidence="7">
    <location>
        <position position="12"/>
    </location>
    <ligand>
        <name>ADP</name>
        <dbReference type="ChEBI" id="CHEBI:456216"/>
    </ligand>
</feature>
<dbReference type="InterPro" id="IPR018483">
    <property type="entry name" value="Carb_kinase_FGGY_CS"/>
</dbReference>
<evidence type="ECO:0000256" key="6">
    <source>
        <dbReference type="ARBA" id="ARBA00022840"/>
    </source>
</evidence>
<evidence type="ECO:0000256" key="3">
    <source>
        <dbReference type="ARBA" id="ARBA00022741"/>
    </source>
</evidence>
<dbReference type="PROSITE" id="PS00445">
    <property type="entry name" value="FGGY_KINASES_2"/>
    <property type="match status" value="1"/>
</dbReference>
<dbReference type="Pfam" id="PF00370">
    <property type="entry name" value="FGGY_N"/>
    <property type="match status" value="1"/>
</dbReference>
<feature type="binding site" evidence="7">
    <location>
        <position position="412"/>
    </location>
    <ligand>
        <name>ADP</name>
        <dbReference type="ChEBI" id="CHEBI:456216"/>
    </ligand>
</feature>
<dbReference type="PANTHER" id="PTHR10196">
    <property type="entry name" value="SUGAR KINASE"/>
    <property type="match status" value="1"/>
</dbReference>
<dbReference type="Gene3D" id="3.30.420.40">
    <property type="match status" value="2"/>
</dbReference>
<feature type="domain" description="Carbohydrate kinase FGGY N-terminal" evidence="9">
    <location>
        <begin position="5"/>
        <end position="252"/>
    </location>
</feature>
<evidence type="ECO:0000256" key="5">
    <source>
        <dbReference type="ARBA" id="ARBA00022798"/>
    </source>
</evidence>
<feature type="binding site" evidence="7">
    <location>
        <position position="134"/>
    </location>
    <ligand>
        <name>glycerol</name>
        <dbReference type="ChEBI" id="CHEBI:17754"/>
    </ligand>
</feature>
<dbReference type="PIRSF" id="PIRSF000538">
    <property type="entry name" value="GlpK"/>
    <property type="match status" value="1"/>
</dbReference>
<keyword evidence="6 7" id="KW-0067">ATP-binding</keyword>
<keyword evidence="4 7" id="KW-0418">Kinase</keyword>
<feature type="binding site" evidence="7">
    <location>
        <position position="267"/>
    </location>
    <ligand>
        <name>ADP</name>
        <dbReference type="ChEBI" id="CHEBI:456216"/>
    </ligand>
</feature>
<evidence type="ECO:0000256" key="2">
    <source>
        <dbReference type="ARBA" id="ARBA00022679"/>
    </source>
</evidence>
<keyword evidence="2 7" id="KW-0808">Transferase</keyword>
<feature type="binding site" evidence="7">
    <location>
        <position position="311"/>
    </location>
    <ligand>
        <name>ATP</name>
        <dbReference type="ChEBI" id="CHEBI:30616"/>
    </ligand>
</feature>
<feature type="binding site" evidence="7">
    <location>
        <position position="412"/>
    </location>
    <ligand>
        <name>ATP</name>
        <dbReference type="ChEBI" id="CHEBI:30616"/>
    </ligand>
</feature>
<dbReference type="Proteomes" id="UP000606008">
    <property type="component" value="Unassembled WGS sequence"/>
</dbReference>
<dbReference type="SUPFAM" id="SSF53067">
    <property type="entry name" value="Actin-like ATPase domain"/>
    <property type="match status" value="2"/>
</dbReference>
<feature type="binding site" evidence="7">
    <location>
        <position position="14"/>
    </location>
    <ligand>
        <name>ATP</name>
        <dbReference type="ChEBI" id="CHEBI:30616"/>
    </ligand>
</feature>
<name>A0ABX0QHN5_9BACT</name>
<feature type="binding site" evidence="7">
    <location>
        <position position="134"/>
    </location>
    <ligand>
        <name>sn-glycerol 3-phosphate</name>
        <dbReference type="ChEBI" id="CHEBI:57597"/>
    </ligand>
</feature>
<evidence type="ECO:0000256" key="4">
    <source>
        <dbReference type="ARBA" id="ARBA00022777"/>
    </source>
</evidence>
<dbReference type="GO" id="GO:0004370">
    <property type="term" value="F:glycerol kinase activity"/>
    <property type="evidence" value="ECO:0007669"/>
    <property type="project" value="UniProtKB-EC"/>
</dbReference>
<sequence>MASFIAAIDQGTTSTRCIIVDKQGNIHSVAQKEHEQIYPKPGWVEHDPEEIWQNTLEVIAKARIQLRLTTRDIEAVGITNQRETTVVWNRKTGKPYYNAIVWQDVRTESVVAELAQEGGADRFRAKTGLPLATYFSALKLGWLLDNVPGLRDDAERGIALFGTIDSFLIWHLTGGPHGGEHVTDVTNASRTQLMDLQTLDWDDDMLNTLTIPRAMLPDIRPSSGMFGTITSEVIPGVPITGVLGDQQAALVGQTCFEPGQAKNTYGTGCFLLMNTGTKIRPSTCGLLTTVAYQFGNEPPHYALEGSVAIAGALVQWLRDNLGIIKTSGEVQTLAEQVEDNGGTYIVPAFSGLYAPYWRTDARGIMAGLTRFVTKNHIARAALEATAFQTYDVLQAMQEDAEIALKTLRVDGGMVVNDLLMQFQADINNVPVIRPRVTETTAIGAAYAAGLAVGYWASIDELKANWGVEATFTPSMPEEKRTDLLHHWKKAIERSFDWAN</sequence>
<comment type="caution">
    <text evidence="11">The sequence shown here is derived from an EMBL/GenBank/DDBJ whole genome shotgun (WGS) entry which is preliminary data.</text>
</comment>
<keyword evidence="12" id="KW-1185">Reference proteome</keyword>
<comment type="function">
    <text evidence="7">Key enzyme in the regulation of glycerol uptake and metabolism. Catalyzes the phosphorylation of glycerol to yield sn-glycerol 3-phosphate.</text>
</comment>
<dbReference type="EC" id="2.7.1.30" evidence="7"/>
<feature type="binding site" evidence="7">
    <location>
        <position position="82"/>
    </location>
    <ligand>
        <name>glycerol</name>
        <dbReference type="ChEBI" id="CHEBI:17754"/>
    </ligand>
</feature>
<dbReference type="PANTHER" id="PTHR10196:SF69">
    <property type="entry name" value="GLYCEROL KINASE"/>
    <property type="match status" value="1"/>
</dbReference>
<evidence type="ECO:0000313" key="11">
    <source>
        <dbReference type="EMBL" id="NID10761.1"/>
    </source>
</evidence>
<dbReference type="Pfam" id="PF02782">
    <property type="entry name" value="FGGY_C"/>
    <property type="match status" value="1"/>
</dbReference>
<organism evidence="11 12">
    <name type="scientific">Fibrivirga algicola</name>
    <dbReference type="NCBI Taxonomy" id="2950420"/>
    <lineage>
        <taxon>Bacteria</taxon>
        <taxon>Pseudomonadati</taxon>
        <taxon>Bacteroidota</taxon>
        <taxon>Cytophagia</taxon>
        <taxon>Cytophagales</taxon>
        <taxon>Spirosomataceae</taxon>
        <taxon>Fibrivirga</taxon>
    </lineage>
</organism>
<evidence type="ECO:0000313" key="12">
    <source>
        <dbReference type="Proteomes" id="UP000606008"/>
    </source>
</evidence>
<dbReference type="NCBIfam" id="NF000756">
    <property type="entry name" value="PRK00047.1"/>
    <property type="match status" value="1"/>
</dbReference>
<evidence type="ECO:0000256" key="1">
    <source>
        <dbReference type="ARBA" id="ARBA00009156"/>
    </source>
</evidence>
<reference evidence="12" key="1">
    <citation type="submission" date="2019-09" db="EMBL/GenBank/DDBJ databases">
        <authorList>
            <person name="Jung D.-H."/>
        </authorList>
    </citation>
    <scope>NUCLEOTIDE SEQUENCE [LARGE SCALE GENOMIC DNA]</scope>
    <source>
        <strain evidence="12">JA-25</strain>
    </source>
</reference>
<gene>
    <name evidence="7 11" type="primary">glpK</name>
    <name evidence="11" type="ORF">F7231_11325</name>
</gene>
<feature type="binding site" evidence="7">
    <location>
        <position position="315"/>
    </location>
    <ligand>
        <name>ATP</name>
        <dbReference type="ChEBI" id="CHEBI:30616"/>
    </ligand>
</feature>
<feature type="binding site" evidence="7">
    <location>
        <position position="311"/>
    </location>
    <ligand>
        <name>ADP</name>
        <dbReference type="ChEBI" id="CHEBI:456216"/>
    </ligand>
</feature>
<feature type="binding site" evidence="7">
    <location>
        <position position="82"/>
    </location>
    <ligand>
        <name>sn-glycerol 3-phosphate</name>
        <dbReference type="ChEBI" id="CHEBI:57597"/>
    </ligand>
</feature>
<evidence type="ECO:0000256" key="8">
    <source>
        <dbReference type="RuleBase" id="RU003733"/>
    </source>
</evidence>
<dbReference type="NCBIfam" id="TIGR01311">
    <property type="entry name" value="glycerol_kin"/>
    <property type="match status" value="1"/>
</dbReference>
<keyword evidence="5 7" id="KW-0319">Glycerol metabolism</keyword>
<protein>
    <recommendedName>
        <fullName evidence="7">Glycerol kinase</fullName>
        <ecNumber evidence="7">2.7.1.30</ecNumber>
    </recommendedName>
    <alternativeName>
        <fullName evidence="7">ATP:glycerol 3-phosphotransferase</fullName>
    </alternativeName>
    <alternativeName>
        <fullName evidence="7">Glycerokinase</fullName>
        <shortName evidence="7">GK</shortName>
    </alternativeName>
</protein>
<feature type="binding site" evidence="7">
    <location>
        <position position="83"/>
    </location>
    <ligand>
        <name>sn-glycerol 3-phosphate</name>
        <dbReference type="ChEBI" id="CHEBI:57597"/>
    </ligand>
</feature>
<reference evidence="12" key="2">
    <citation type="submission" date="2023-07" db="EMBL/GenBank/DDBJ databases">
        <authorList>
            <person name="Jung D.-H."/>
        </authorList>
    </citation>
    <scope>NUCLEOTIDE SEQUENCE [LARGE SCALE GENOMIC DNA]</scope>
    <source>
        <strain evidence="12">JA-25</strain>
    </source>
</reference>
<comment type="similarity">
    <text evidence="1 7 8">Belongs to the FGGY kinase family.</text>
</comment>
<feature type="binding site" evidence="7">
    <location>
        <position position="16"/>
    </location>
    <ligand>
        <name>ADP</name>
        <dbReference type="ChEBI" id="CHEBI:456216"/>
    </ligand>
</feature>
<dbReference type="CDD" id="cd07769">
    <property type="entry name" value="ASKHA_NBD_FGGY_GK"/>
    <property type="match status" value="1"/>
</dbReference>
<comment type="activity regulation">
    <text evidence="7">Inhibited by fructose 1,6-bisphosphate (FBP).</text>
</comment>
<feature type="binding site" evidence="7">
    <location>
        <position position="267"/>
    </location>
    <ligand>
        <name>ATP</name>
        <dbReference type="ChEBI" id="CHEBI:30616"/>
    </ligand>
</feature>
<feature type="binding site" evidence="7">
    <location>
        <position position="12"/>
    </location>
    <ligand>
        <name>sn-glycerol 3-phosphate</name>
        <dbReference type="ChEBI" id="CHEBI:57597"/>
    </ligand>
</feature>
<evidence type="ECO:0000256" key="7">
    <source>
        <dbReference type="HAMAP-Rule" id="MF_00186"/>
    </source>
</evidence>
<feature type="binding site" evidence="7">
    <location>
        <position position="246"/>
    </location>
    <ligand>
        <name>glycerol</name>
        <dbReference type="ChEBI" id="CHEBI:17754"/>
    </ligand>
</feature>
<dbReference type="InterPro" id="IPR000577">
    <property type="entry name" value="Carb_kinase_FGGY"/>
</dbReference>
<dbReference type="HAMAP" id="MF_00186">
    <property type="entry name" value="Glycerol_kin"/>
    <property type="match status" value="1"/>
</dbReference>
<comment type="pathway">
    <text evidence="7">Polyol metabolism; glycerol degradation via glycerol kinase pathway; sn-glycerol 3-phosphate from glycerol: step 1/1.</text>
</comment>
<feature type="domain" description="Carbohydrate kinase FGGY C-terminal" evidence="10">
    <location>
        <begin position="262"/>
        <end position="451"/>
    </location>
</feature>
<feature type="binding site" evidence="7">
    <location>
        <position position="12"/>
    </location>
    <ligand>
        <name>ATP</name>
        <dbReference type="ChEBI" id="CHEBI:30616"/>
    </ligand>
</feature>
<dbReference type="EMBL" id="WAEL01000003">
    <property type="protein sequence ID" value="NID10761.1"/>
    <property type="molecule type" value="Genomic_DNA"/>
</dbReference>
<dbReference type="InterPro" id="IPR018484">
    <property type="entry name" value="FGGY_N"/>
</dbReference>
<keyword evidence="3 7" id="KW-0547">Nucleotide-binding</keyword>
<feature type="binding site" evidence="7">
    <location>
        <position position="83"/>
    </location>
    <ligand>
        <name>glycerol</name>
        <dbReference type="ChEBI" id="CHEBI:17754"/>
    </ligand>
</feature>
<feature type="binding site" evidence="7">
    <location>
        <position position="245"/>
    </location>
    <ligand>
        <name>sn-glycerol 3-phosphate</name>
        <dbReference type="ChEBI" id="CHEBI:57597"/>
    </ligand>
</feature>
<dbReference type="InterPro" id="IPR043129">
    <property type="entry name" value="ATPase_NBD"/>
</dbReference>
<dbReference type="RefSeq" id="WP_085411154.1">
    <property type="nucleotide sequence ID" value="NZ_WAEL01000003.1"/>
</dbReference>
<dbReference type="InterPro" id="IPR018485">
    <property type="entry name" value="FGGY_C"/>
</dbReference>
<feature type="binding site" evidence="7">
    <location>
        <position position="245"/>
    </location>
    <ligand>
        <name>glycerol</name>
        <dbReference type="ChEBI" id="CHEBI:17754"/>
    </ligand>
</feature>
<evidence type="ECO:0000259" key="9">
    <source>
        <dbReference type="Pfam" id="PF00370"/>
    </source>
</evidence>
<feature type="binding site" evidence="7">
    <location>
        <position position="13"/>
    </location>
    <ligand>
        <name>ATP</name>
        <dbReference type="ChEBI" id="CHEBI:30616"/>
    </ligand>
</feature>
<dbReference type="InterPro" id="IPR005999">
    <property type="entry name" value="Glycerol_kin"/>
</dbReference>
<proteinExistence type="inferred from homology"/>
<feature type="binding site" evidence="7">
    <location>
        <position position="416"/>
    </location>
    <ligand>
        <name>ADP</name>
        <dbReference type="ChEBI" id="CHEBI:456216"/>
    </ligand>
</feature>
<evidence type="ECO:0000259" key="10">
    <source>
        <dbReference type="Pfam" id="PF02782"/>
    </source>
</evidence>
<comment type="catalytic activity">
    <reaction evidence="7">
        <text>glycerol + ATP = sn-glycerol 3-phosphate + ADP + H(+)</text>
        <dbReference type="Rhea" id="RHEA:21644"/>
        <dbReference type="ChEBI" id="CHEBI:15378"/>
        <dbReference type="ChEBI" id="CHEBI:17754"/>
        <dbReference type="ChEBI" id="CHEBI:30616"/>
        <dbReference type="ChEBI" id="CHEBI:57597"/>
        <dbReference type="ChEBI" id="CHEBI:456216"/>
        <dbReference type="EC" id="2.7.1.30"/>
    </reaction>
</comment>